<gene>
    <name evidence="2" type="ORF">RRG08_066484</name>
</gene>
<dbReference type="EMBL" id="JAWDGP010002860">
    <property type="protein sequence ID" value="KAK3779216.1"/>
    <property type="molecule type" value="Genomic_DNA"/>
</dbReference>
<evidence type="ECO:0000313" key="2">
    <source>
        <dbReference type="EMBL" id="KAK3779216.1"/>
    </source>
</evidence>
<accession>A0AAE1A2B6</accession>
<comment type="caution">
    <text evidence="2">The sequence shown here is derived from an EMBL/GenBank/DDBJ whole genome shotgun (WGS) entry which is preliminary data.</text>
</comment>
<protein>
    <submittedName>
        <fullName evidence="2">Uncharacterized protein</fullName>
    </submittedName>
</protein>
<proteinExistence type="predicted"/>
<evidence type="ECO:0000256" key="1">
    <source>
        <dbReference type="SAM" id="MobiDB-lite"/>
    </source>
</evidence>
<feature type="region of interest" description="Disordered" evidence="1">
    <location>
        <begin position="22"/>
        <end position="49"/>
    </location>
</feature>
<dbReference type="AlphaFoldDB" id="A0AAE1A2B6"/>
<dbReference type="Proteomes" id="UP001283361">
    <property type="component" value="Unassembled WGS sequence"/>
</dbReference>
<sequence length="159" mass="17894">MRAVSKVDHEYLMKGVWSVRLDGRSSHPSPAPRGVSRGTTQAEQTPGTPCMARAEGKSVCVSLRHVCLTVRNSLHGESRGKISMCQSPTYLSNSQELLAWREQRENHQLSSMCQSPTYWSNSQLISMCQSPTCLSNSQELLAWREQRENQYVSVSDMFV</sequence>
<name>A0AAE1A2B6_9GAST</name>
<reference evidence="2" key="1">
    <citation type="journal article" date="2023" name="G3 (Bethesda)">
        <title>A reference genome for the long-term kleptoplast-retaining sea slug Elysia crispata morphotype clarki.</title>
        <authorList>
            <person name="Eastman K.E."/>
            <person name="Pendleton A.L."/>
            <person name="Shaikh M.A."/>
            <person name="Suttiyut T."/>
            <person name="Ogas R."/>
            <person name="Tomko P."/>
            <person name="Gavelis G."/>
            <person name="Widhalm J.R."/>
            <person name="Wisecaver J.H."/>
        </authorList>
    </citation>
    <scope>NUCLEOTIDE SEQUENCE</scope>
    <source>
        <strain evidence="2">ECLA1</strain>
    </source>
</reference>
<feature type="compositionally biased region" description="Polar residues" evidence="1">
    <location>
        <begin position="37"/>
        <end position="47"/>
    </location>
</feature>
<evidence type="ECO:0000313" key="3">
    <source>
        <dbReference type="Proteomes" id="UP001283361"/>
    </source>
</evidence>
<keyword evidence="3" id="KW-1185">Reference proteome</keyword>
<organism evidence="2 3">
    <name type="scientific">Elysia crispata</name>
    <name type="common">lettuce slug</name>
    <dbReference type="NCBI Taxonomy" id="231223"/>
    <lineage>
        <taxon>Eukaryota</taxon>
        <taxon>Metazoa</taxon>
        <taxon>Spiralia</taxon>
        <taxon>Lophotrochozoa</taxon>
        <taxon>Mollusca</taxon>
        <taxon>Gastropoda</taxon>
        <taxon>Heterobranchia</taxon>
        <taxon>Euthyneura</taxon>
        <taxon>Panpulmonata</taxon>
        <taxon>Sacoglossa</taxon>
        <taxon>Placobranchoidea</taxon>
        <taxon>Plakobranchidae</taxon>
        <taxon>Elysia</taxon>
    </lineage>
</organism>